<comment type="caution">
    <text evidence="2">The sequence shown here is derived from an EMBL/GenBank/DDBJ whole genome shotgun (WGS) entry which is preliminary data.</text>
</comment>
<dbReference type="PANTHER" id="PTHR46795">
    <property type="entry name" value="ABC TRANSPORTER PERMEASE-RELATED-RELATED"/>
    <property type="match status" value="1"/>
</dbReference>
<protein>
    <recommendedName>
        <fullName evidence="4">ABC transporter permease</fullName>
    </recommendedName>
</protein>
<feature type="transmembrane region" description="Helical" evidence="1">
    <location>
        <begin position="567"/>
        <end position="590"/>
    </location>
</feature>
<dbReference type="EMBL" id="JBHSHL010000052">
    <property type="protein sequence ID" value="MFC4805576.1"/>
    <property type="molecule type" value="Genomic_DNA"/>
</dbReference>
<accession>A0ABV9QPF8</accession>
<evidence type="ECO:0008006" key="4">
    <source>
        <dbReference type="Google" id="ProtNLM"/>
    </source>
</evidence>
<feature type="transmembrane region" description="Helical" evidence="1">
    <location>
        <begin position="15"/>
        <end position="32"/>
    </location>
</feature>
<feature type="transmembrane region" description="Helical" evidence="1">
    <location>
        <begin position="52"/>
        <end position="73"/>
    </location>
</feature>
<keyword evidence="3" id="KW-1185">Reference proteome</keyword>
<keyword evidence="1" id="KW-0472">Membrane</keyword>
<proteinExistence type="predicted"/>
<feature type="transmembrane region" description="Helical" evidence="1">
    <location>
        <begin position="275"/>
        <end position="298"/>
    </location>
</feature>
<keyword evidence="1" id="KW-0812">Transmembrane</keyword>
<gene>
    <name evidence="2" type="ORF">ACFO4R_10890</name>
</gene>
<evidence type="ECO:0000313" key="2">
    <source>
        <dbReference type="EMBL" id="MFC4805576.1"/>
    </source>
</evidence>
<feature type="transmembrane region" description="Helical" evidence="1">
    <location>
        <begin position="222"/>
        <end position="244"/>
    </location>
</feature>
<dbReference type="Proteomes" id="UP001595916">
    <property type="component" value="Unassembled WGS sequence"/>
</dbReference>
<feature type="transmembrane region" description="Helical" evidence="1">
    <location>
        <begin position="510"/>
        <end position="533"/>
    </location>
</feature>
<feature type="transmembrane region" description="Helical" evidence="1">
    <location>
        <begin position="190"/>
        <end position="210"/>
    </location>
</feature>
<dbReference type="InterPro" id="IPR052536">
    <property type="entry name" value="ABC-4_Integral_Memb_Prot"/>
</dbReference>
<dbReference type="PANTHER" id="PTHR46795:SF3">
    <property type="entry name" value="ABC TRANSPORTER PERMEASE"/>
    <property type="match status" value="1"/>
</dbReference>
<evidence type="ECO:0000313" key="3">
    <source>
        <dbReference type="Proteomes" id="UP001595916"/>
    </source>
</evidence>
<name>A0ABV9QPF8_9FIRM</name>
<feature type="transmembrane region" description="Helical" evidence="1">
    <location>
        <begin position="148"/>
        <end position="169"/>
    </location>
</feature>
<evidence type="ECO:0000256" key="1">
    <source>
        <dbReference type="SAM" id="Phobius"/>
    </source>
</evidence>
<feature type="transmembrane region" description="Helical" evidence="1">
    <location>
        <begin position="106"/>
        <end position="128"/>
    </location>
</feature>
<reference evidence="3" key="1">
    <citation type="journal article" date="2019" name="Int. J. Syst. Evol. Microbiol.">
        <title>The Global Catalogue of Microorganisms (GCM) 10K type strain sequencing project: providing services to taxonomists for standard genome sequencing and annotation.</title>
        <authorList>
            <consortium name="The Broad Institute Genomics Platform"/>
            <consortium name="The Broad Institute Genome Sequencing Center for Infectious Disease"/>
            <person name="Wu L."/>
            <person name="Ma J."/>
        </authorList>
    </citation>
    <scope>NUCLEOTIDE SEQUENCE [LARGE SCALE GENOMIC DNA]</scope>
    <source>
        <strain evidence="3">CCUG 46385</strain>
    </source>
</reference>
<keyword evidence="1" id="KW-1133">Transmembrane helix</keyword>
<sequence>MNTELNKIFDFRKHYNSFLLFSVLVAVFHMFIQLNFNSGVMNIMSEVEYTIPVWFTSLNIIMVLFLFIYQYYLSAYIFDEQVKSYGILFGMGVDRKTFCKFLYKKWCYFFFISVIGGIILGTIMYVLVFNLLEINNDSPIKDMSIGGYILTFVIVFITYIINIFLRIRFVRLANIYRLLCYERKEKKTKYPQICALLGIMFISIGIYFLRVYQTNSYGLLNALVPIVCFVFSAYLLIISFSTWYEQIISFFTKKYLKRLFFLSQLRVDYKKYSKLLILCAISIILGLYILFMNLFMVIAPENYDVENPYDFIVTIGDITNHDIANIQKFEQNFLDLIQKSRLIDLQEAKIKWENNIYDYPINIMPEKSYRELTGKTLDISNDEVVVLTQMNKETYSIGISETNGVEWGFQPIGNTQADINETIYQFKIVKEIWEEVYNIEKQDKRTYIISDQYYEKVLHDGGKKQVKYFVEIKEEIQEQQLKLIYSEIEKLGDHIIVKSNVLNSRKDQKYMVSILLFIPTVLIFIALSGLITLRIGQNHRKNKFKYKRLLYLGYTNQQICFELKREIFTLFVIPLTTGTILSVVYTLFSVRQIEGVLLVIIGAIIFIFSCIEYMFYKLTIKKAYKSIFYR</sequence>
<dbReference type="RefSeq" id="WP_379789166.1">
    <property type="nucleotide sequence ID" value="NZ_JBHSHL010000052.1"/>
</dbReference>
<feature type="transmembrane region" description="Helical" evidence="1">
    <location>
        <begin position="596"/>
        <end position="616"/>
    </location>
</feature>
<organism evidence="2 3">
    <name type="scientific">Filifactor villosus</name>
    <dbReference type="NCBI Taxonomy" id="29374"/>
    <lineage>
        <taxon>Bacteria</taxon>
        <taxon>Bacillati</taxon>
        <taxon>Bacillota</taxon>
        <taxon>Clostridia</taxon>
        <taxon>Peptostreptococcales</taxon>
        <taxon>Filifactoraceae</taxon>
        <taxon>Filifactor</taxon>
    </lineage>
</organism>